<evidence type="ECO:0000256" key="4">
    <source>
        <dbReference type="ARBA" id="ARBA00023002"/>
    </source>
</evidence>
<dbReference type="PROSITE" id="PS01224">
    <property type="entry name" value="ARGC"/>
    <property type="match status" value="1"/>
</dbReference>
<keyword evidence="2 5" id="KW-0028">Amino-acid biosynthesis</keyword>
<comment type="similarity">
    <text evidence="5">Belongs to the NAGSA dehydrogenase family. Type 1 subfamily.</text>
</comment>
<dbReference type="EC" id="1.2.1.38" evidence="5"/>
<evidence type="ECO:0000256" key="1">
    <source>
        <dbReference type="ARBA" id="ARBA00022571"/>
    </source>
</evidence>
<feature type="active site" evidence="5 6">
    <location>
        <position position="128"/>
    </location>
</feature>
<name>A0ABP3CEW5_9GAMM</name>
<dbReference type="EMBL" id="BAAAFM010000001">
    <property type="protein sequence ID" value="GAA0201399.1"/>
    <property type="molecule type" value="Genomic_DNA"/>
</dbReference>
<dbReference type="NCBIfam" id="TIGR01850">
    <property type="entry name" value="argC"/>
    <property type="match status" value="1"/>
</dbReference>
<dbReference type="InterPro" id="IPR000534">
    <property type="entry name" value="Semialdehyde_DH_NAD-bd"/>
</dbReference>
<comment type="catalytic activity">
    <reaction evidence="5">
        <text>N-acetyl-L-glutamate 5-semialdehyde + phosphate + NADP(+) = N-acetyl-L-glutamyl 5-phosphate + NADPH + H(+)</text>
        <dbReference type="Rhea" id="RHEA:21588"/>
        <dbReference type="ChEBI" id="CHEBI:15378"/>
        <dbReference type="ChEBI" id="CHEBI:29123"/>
        <dbReference type="ChEBI" id="CHEBI:43474"/>
        <dbReference type="ChEBI" id="CHEBI:57783"/>
        <dbReference type="ChEBI" id="CHEBI:57936"/>
        <dbReference type="ChEBI" id="CHEBI:58349"/>
        <dbReference type="EC" id="1.2.1.38"/>
    </reaction>
</comment>
<proteinExistence type="inferred from homology"/>
<organism evidence="8 9">
    <name type="scientific">Kangiella japonica</name>
    <dbReference type="NCBI Taxonomy" id="647384"/>
    <lineage>
        <taxon>Bacteria</taxon>
        <taxon>Pseudomonadati</taxon>
        <taxon>Pseudomonadota</taxon>
        <taxon>Gammaproteobacteria</taxon>
        <taxon>Kangiellales</taxon>
        <taxon>Kangiellaceae</taxon>
        <taxon>Kangiella</taxon>
    </lineage>
</organism>
<evidence type="ECO:0000256" key="6">
    <source>
        <dbReference type="PROSITE-ProRule" id="PRU10010"/>
    </source>
</evidence>
<evidence type="ECO:0000259" key="7">
    <source>
        <dbReference type="SMART" id="SM00859"/>
    </source>
</evidence>
<accession>A0ABP3CEW5</accession>
<dbReference type="Pfam" id="PF01118">
    <property type="entry name" value="Semialdhyde_dh"/>
    <property type="match status" value="1"/>
</dbReference>
<keyword evidence="1 5" id="KW-0055">Arginine biosynthesis</keyword>
<evidence type="ECO:0000256" key="5">
    <source>
        <dbReference type="HAMAP-Rule" id="MF_00150"/>
    </source>
</evidence>
<dbReference type="RefSeq" id="WP_343986282.1">
    <property type="nucleotide sequence ID" value="NZ_BAAAFM010000001.1"/>
</dbReference>
<comment type="pathway">
    <text evidence="5">Amino-acid biosynthesis; L-arginine biosynthesis; N(2)-acetyl-L-ornithine from L-glutamate: step 3/4.</text>
</comment>
<dbReference type="CDD" id="cd24149">
    <property type="entry name" value="AGPR_N_ARG5_6_like"/>
    <property type="match status" value="1"/>
</dbReference>
<dbReference type="InterPro" id="IPR036291">
    <property type="entry name" value="NAD(P)-bd_dom_sf"/>
</dbReference>
<dbReference type="InterPro" id="IPR023013">
    <property type="entry name" value="AGPR_AS"/>
</dbReference>
<comment type="function">
    <text evidence="5">Catalyzes the NADPH-dependent reduction of N-acetyl-5-glutamyl phosphate to yield N-acetyl-L-glutamate 5-semialdehyde.</text>
</comment>
<evidence type="ECO:0000256" key="2">
    <source>
        <dbReference type="ARBA" id="ARBA00022605"/>
    </source>
</evidence>
<keyword evidence="3 5" id="KW-0521">NADP</keyword>
<dbReference type="InterPro" id="IPR050085">
    <property type="entry name" value="AGPR"/>
</dbReference>
<dbReference type="InterPro" id="IPR058924">
    <property type="entry name" value="AGPR_dimerisation_dom"/>
</dbReference>
<dbReference type="Gene3D" id="3.40.50.720">
    <property type="entry name" value="NAD(P)-binding Rossmann-like Domain"/>
    <property type="match status" value="1"/>
</dbReference>
<feature type="domain" description="Semialdehyde dehydrogenase NAD-binding" evidence="7">
    <location>
        <begin position="4"/>
        <end position="122"/>
    </location>
</feature>
<dbReference type="Gene3D" id="3.30.360.10">
    <property type="entry name" value="Dihydrodipicolinate Reductase, domain 2"/>
    <property type="match status" value="1"/>
</dbReference>
<dbReference type="SUPFAM" id="SSF51735">
    <property type="entry name" value="NAD(P)-binding Rossmann-fold domains"/>
    <property type="match status" value="1"/>
</dbReference>
<reference evidence="9" key="1">
    <citation type="journal article" date="2019" name="Int. J. Syst. Evol. Microbiol.">
        <title>The Global Catalogue of Microorganisms (GCM) 10K type strain sequencing project: providing services to taxonomists for standard genome sequencing and annotation.</title>
        <authorList>
            <consortium name="The Broad Institute Genomics Platform"/>
            <consortium name="The Broad Institute Genome Sequencing Center for Infectious Disease"/>
            <person name="Wu L."/>
            <person name="Ma J."/>
        </authorList>
    </citation>
    <scope>NUCLEOTIDE SEQUENCE [LARGE SCALE GENOMIC DNA]</scope>
    <source>
        <strain evidence="9">JCM 16211</strain>
    </source>
</reference>
<keyword evidence="9" id="KW-1185">Reference proteome</keyword>
<dbReference type="SMART" id="SM00859">
    <property type="entry name" value="Semialdhyde_dh"/>
    <property type="match status" value="1"/>
</dbReference>
<keyword evidence="5" id="KW-0963">Cytoplasm</keyword>
<sequence length="314" mass="34404">MSIKTVLIGARGYVGAELISILSRHSKLDLIAASSRELDGQRVSQYIKSELYYQNLSPKEVIALSPDLVILALPNGLAQSFVDLIDDESISTTIIDLSADHRFDPQWHYGLPEVYSHKITKRISNPGCYATAVQLCVAPVQDLVDGRVSCFGISGYSGAGTAPSDKNNLKLLQDNIMPYSLANHLHEQEVTHHLGLDIKFSPHVAQFFRGICLTAHIPLKKQVSLDDVTPDLEARYSKFYKDSEFIQFQVNPPQISQVTNEYGAVLGGLALSEDGSHLALTCTLDNLLKGAASQAVQNINLVFELPQLEGLSTQ</sequence>
<dbReference type="HAMAP" id="MF_00150">
    <property type="entry name" value="ArgC_type1"/>
    <property type="match status" value="1"/>
</dbReference>
<comment type="caution">
    <text evidence="8">The sequence shown here is derived from an EMBL/GenBank/DDBJ whole genome shotgun (WGS) entry which is preliminary data.</text>
</comment>
<keyword evidence="4 5" id="KW-0560">Oxidoreductase</keyword>
<dbReference type="Pfam" id="PF22698">
    <property type="entry name" value="Semialdhyde_dhC_1"/>
    <property type="match status" value="1"/>
</dbReference>
<gene>
    <name evidence="5 8" type="primary">argC</name>
    <name evidence="8" type="ORF">GCM10009123_05880</name>
</gene>
<evidence type="ECO:0000256" key="3">
    <source>
        <dbReference type="ARBA" id="ARBA00022857"/>
    </source>
</evidence>
<dbReference type="Proteomes" id="UP001501221">
    <property type="component" value="Unassembled WGS sequence"/>
</dbReference>
<comment type="subcellular location">
    <subcellularLocation>
        <location evidence="5">Cytoplasm</location>
    </subcellularLocation>
</comment>
<dbReference type="InterPro" id="IPR000706">
    <property type="entry name" value="AGPR_type-1"/>
</dbReference>
<dbReference type="PANTHER" id="PTHR32338:SF10">
    <property type="entry name" value="N-ACETYL-GAMMA-GLUTAMYL-PHOSPHATE REDUCTASE, CHLOROPLASTIC-RELATED"/>
    <property type="match status" value="1"/>
</dbReference>
<protein>
    <recommendedName>
        <fullName evidence="5">N-acetyl-gamma-glutamyl-phosphate reductase</fullName>
        <shortName evidence="5">AGPR</shortName>
        <ecNumber evidence="5">1.2.1.38</ecNumber>
    </recommendedName>
    <alternativeName>
        <fullName evidence="5">N-acetyl-glutamate semialdehyde dehydrogenase</fullName>
        <shortName evidence="5">NAGSA dehydrogenase</shortName>
    </alternativeName>
</protein>
<dbReference type="PANTHER" id="PTHR32338">
    <property type="entry name" value="N-ACETYL-GAMMA-GLUTAMYL-PHOSPHATE REDUCTASE, CHLOROPLASTIC-RELATED-RELATED"/>
    <property type="match status" value="1"/>
</dbReference>
<evidence type="ECO:0000313" key="9">
    <source>
        <dbReference type="Proteomes" id="UP001501221"/>
    </source>
</evidence>
<evidence type="ECO:0000313" key="8">
    <source>
        <dbReference type="EMBL" id="GAA0201399.1"/>
    </source>
</evidence>
<dbReference type="SUPFAM" id="SSF55347">
    <property type="entry name" value="Glyceraldehyde-3-phosphate dehydrogenase-like, C-terminal domain"/>
    <property type="match status" value="1"/>
</dbReference>